<dbReference type="SUPFAM" id="SSF46785">
    <property type="entry name" value="Winged helix' DNA-binding domain"/>
    <property type="match status" value="2"/>
</dbReference>
<sequence>MATRRGVGLGAFANRTQASQSFANHGANLRSSHLSSLQTQLSVFQSLLHTFALEHSSTIKSNPTFRAEFARMCNAIGVDPLAASNVKGKNARKGLGEIGSFWTQIMGGDMNDFYFEVAVRVVELCRATRSENGGLIGVEECRKRVGKGKAIGSGLEVTDDDVLRAVKSLEPLGSGFSIVHVGSKQYIRSIPKELNTDQATVLEAIQVLGYVSISMLQANLNWEKARAQTVIDDLLADGLVWLDAQAEENEYWSPQNLLDDSGISSDT</sequence>
<evidence type="ECO:0000256" key="7">
    <source>
        <dbReference type="ARBA" id="ARBA00022927"/>
    </source>
</evidence>
<accession>A0A370CF90</accession>
<organism evidence="10 11">
    <name type="scientific">Aspergillus niger ATCC 13496</name>
    <dbReference type="NCBI Taxonomy" id="1353008"/>
    <lineage>
        <taxon>Eukaryota</taxon>
        <taxon>Fungi</taxon>
        <taxon>Dikarya</taxon>
        <taxon>Ascomycota</taxon>
        <taxon>Pezizomycotina</taxon>
        <taxon>Eurotiomycetes</taxon>
        <taxon>Eurotiomycetidae</taxon>
        <taxon>Eurotiales</taxon>
        <taxon>Aspergillaceae</taxon>
        <taxon>Aspergillus</taxon>
        <taxon>Aspergillus subgen. Circumdati</taxon>
    </lineage>
</organism>
<dbReference type="FunFam" id="1.10.10.10:FF:000085">
    <property type="entry name" value="Vacuolar-sorting protein SNF8"/>
    <property type="match status" value="1"/>
</dbReference>
<dbReference type="Gene3D" id="1.10.10.10">
    <property type="entry name" value="Winged helix-like DNA-binding domain superfamily/Winged helix DNA-binding domain"/>
    <property type="match status" value="2"/>
</dbReference>
<dbReference type="Pfam" id="PF04157">
    <property type="entry name" value="EAP30"/>
    <property type="match status" value="1"/>
</dbReference>
<proteinExistence type="inferred from homology"/>
<comment type="similarity">
    <text evidence="3 9">Belongs to the SNF8 family.</text>
</comment>
<gene>
    <name evidence="10" type="ORF">M747DRAFT_327533</name>
</gene>
<dbReference type="EMBL" id="KZ851899">
    <property type="protein sequence ID" value="RDH25999.1"/>
    <property type="molecule type" value="Genomic_DNA"/>
</dbReference>
<evidence type="ECO:0000313" key="11">
    <source>
        <dbReference type="Proteomes" id="UP000253845"/>
    </source>
</evidence>
<dbReference type="GO" id="GO:0043328">
    <property type="term" value="P:protein transport to vacuole involved in ubiquitin-dependent protein catabolic process via the multivesicular body sorting pathway"/>
    <property type="evidence" value="ECO:0007669"/>
    <property type="project" value="TreeGrafter"/>
</dbReference>
<dbReference type="VEuPathDB" id="FungiDB:M747DRAFT_327533"/>
<dbReference type="GO" id="GO:0000814">
    <property type="term" value="C:ESCRT II complex"/>
    <property type="evidence" value="ECO:0007669"/>
    <property type="project" value="UniProtKB-UniRule"/>
</dbReference>
<dbReference type="InterPro" id="IPR040608">
    <property type="entry name" value="Snf8/Vps36"/>
</dbReference>
<evidence type="ECO:0000256" key="4">
    <source>
        <dbReference type="ARBA" id="ARBA00022448"/>
    </source>
</evidence>
<evidence type="ECO:0000256" key="1">
    <source>
        <dbReference type="ARBA" id="ARBA00004481"/>
    </source>
</evidence>
<dbReference type="PANTHER" id="PTHR12806:SF0">
    <property type="entry name" value="VACUOLAR-SORTING PROTEIN SNF8"/>
    <property type="match status" value="1"/>
</dbReference>
<comment type="subcellular location">
    <subcellularLocation>
        <location evidence="2">Cytoplasm</location>
    </subcellularLocation>
    <subcellularLocation>
        <location evidence="1">Endosome membrane</location>
        <topology evidence="1">Peripheral membrane protein</topology>
    </subcellularLocation>
</comment>
<dbReference type="InterPro" id="IPR036390">
    <property type="entry name" value="WH_DNA-bd_sf"/>
</dbReference>
<evidence type="ECO:0000256" key="8">
    <source>
        <dbReference type="ARBA" id="ARBA00023136"/>
    </source>
</evidence>
<evidence type="ECO:0000256" key="6">
    <source>
        <dbReference type="ARBA" id="ARBA00022753"/>
    </source>
</evidence>
<comment type="function">
    <text evidence="9">Component of the endosomal sorting complex required for transport II (ESCRT-II), which is required for multivesicular body (MVB) formation and sorting of endosomal cargo proteins into MVBs.</text>
</comment>
<dbReference type="Proteomes" id="UP000253845">
    <property type="component" value="Unassembled WGS sequence"/>
</dbReference>
<evidence type="ECO:0000256" key="5">
    <source>
        <dbReference type="ARBA" id="ARBA00022490"/>
    </source>
</evidence>
<dbReference type="Gene3D" id="6.10.140.180">
    <property type="match status" value="1"/>
</dbReference>
<dbReference type="InterPro" id="IPR016689">
    <property type="entry name" value="ESCRT-2_cplx_Snf8"/>
</dbReference>
<dbReference type="InterPro" id="IPR036388">
    <property type="entry name" value="WH-like_DNA-bd_sf"/>
</dbReference>
<evidence type="ECO:0000313" key="10">
    <source>
        <dbReference type="EMBL" id="RDH25999.1"/>
    </source>
</evidence>
<keyword evidence="5" id="KW-0963">Cytoplasm</keyword>
<name>A0A370CF90_ASPNG</name>
<keyword evidence="4 9" id="KW-0813">Transport</keyword>
<dbReference type="FunFam" id="1.10.10.10:FF:000397">
    <property type="entry name" value="Vacuolar-sorting protein SNF8"/>
    <property type="match status" value="1"/>
</dbReference>
<dbReference type="AlphaFoldDB" id="A0A370CF90"/>
<evidence type="ECO:0000256" key="2">
    <source>
        <dbReference type="ARBA" id="ARBA00004496"/>
    </source>
</evidence>
<comment type="subunit">
    <text evidence="9">Component of the endosomal sorting complex required for transport II (ESCRT-II).</text>
</comment>
<protein>
    <recommendedName>
        <fullName evidence="9">Vacuolar-sorting protein SNF8</fullName>
    </recommendedName>
</protein>
<evidence type="ECO:0000256" key="3">
    <source>
        <dbReference type="ARBA" id="ARBA00009834"/>
    </source>
</evidence>
<keyword evidence="8" id="KW-0472">Membrane</keyword>
<evidence type="ECO:0000256" key="9">
    <source>
        <dbReference type="PIRNR" id="PIRNR017215"/>
    </source>
</evidence>
<dbReference type="PIRSF" id="PIRSF017215">
    <property type="entry name" value="ESCRT2_Vps22"/>
    <property type="match status" value="1"/>
</dbReference>
<dbReference type="PANTHER" id="PTHR12806">
    <property type="entry name" value="EAP30 SUBUNIT OF ELL COMPLEX"/>
    <property type="match status" value="1"/>
</dbReference>
<reference evidence="10 11" key="1">
    <citation type="submission" date="2018-07" db="EMBL/GenBank/DDBJ databases">
        <title>Section-level genome sequencing of Aspergillus section Nigri to investigate inter- and intra-species variation.</title>
        <authorList>
            <consortium name="DOE Joint Genome Institute"/>
            <person name="Vesth T.C."/>
            <person name="Nybo J.L."/>
            <person name="Theobald S."/>
            <person name="Frisvad J.C."/>
            <person name="Larsen T.O."/>
            <person name="Nielsen K.F."/>
            <person name="Hoof J.B."/>
            <person name="Brandl J."/>
            <person name="Salamov A."/>
            <person name="Riley R."/>
            <person name="Gladden J.M."/>
            <person name="Phatale P."/>
            <person name="Nielsen M.T."/>
            <person name="Lyhne E.K."/>
            <person name="Kogle M.E."/>
            <person name="Strasser K."/>
            <person name="McDonnell E."/>
            <person name="Barry K."/>
            <person name="Clum A."/>
            <person name="Chen C."/>
            <person name="Nolan M."/>
            <person name="Sandor L."/>
            <person name="Kuo A."/>
            <person name="Lipzen A."/>
            <person name="Hainaut M."/>
            <person name="Drula E."/>
            <person name="Tsang A."/>
            <person name="Magnuson J.K."/>
            <person name="Henrissat B."/>
            <person name="Wiebenga A."/>
            <person name="Simmons B.A."/>
            <person name="Makela M.R."/>
            <person name="De vries R.P."/>
            <person name="Grigoriev I.V."/>
            <person name="Mortensen U.H."/>
            <person name="Baker S.E."/>
            <person name="Andersen M.R."/>
        </authorList>
    </citation>
    <scope>NUCLEOTIDE SEQUENCE [LARGE SCALE GENOMIC DNA]</scope>
    <source>
        <strain evidence="10 11">ATCC 13496</strain>
    </source>
</reference>
<keyword evidence="6" id="KW-0967">Endosome</keyword>
<keyword evidence="7 9" id="KW-0653">Protein transport</keyword>